<comment type="caution">
    <text evidence="2">The sequence shown here is derived from an EMBL/GenBank/DDBJ whole genome shotgun (WGS) entry which is preliminary data.</text>
</comment>
<dbReference type="EMBL" id="JBIWXY010000003">
    <property type="protein sequence ID" value="MFJ5447183.1"/>
    <property type="molecule type" value="Genomic_DNA"/>
</dbReference>
<feature type="chain" id="PRO_5046874666" evidence="1">
    <location>
        <begin position="20"/>
        <end position="177"/>
    </location>
</feature>
<dbReference type="InterPro" id="IPR023393">
    <property type="entry name" value="START-like_dom_sf"/>
</dbReference>
<protein>
    <submittedName>
        <fullName evidence="2">SRPBCC family protein</fullName>
    </submittedName>
</protein>
<dbReference type="Gene3D" id="3.30.530.20">
    <property type="match status" value="1"/>
</dbReference>
<name>A0ABW8GQM1_9PROT</name>
<evidence type="ECO:0000313" key="2">
    <source>
        <dbReference type="EMBL" id="MFJ5447183.1"/>
    </source>
</evidence>
<dbReference type="PANTHER" id="PTHR39332">
    <property type="entry name" value="BLL4707 PROTEIN"/>
    <property type="match status" value="1"/>
</dbReference>
<dbReference type="Proteomes" id="UP001617669">
    <property type="component" value="Unassembled WGS sequence"/>
</dbReference>
<dbReference type="RefSeq" id="WP_400883777.1">
    <property type="nucleotide sequence ID" value="NZ_JBIWXY010000003.1"/>
</dbReference>
<evidence type="ECO:0000256" key="1">
    <source>
        <dbReference type="SAM" id="SignalP"/>
    </source>
</evidence>
<proteinExistence type="predicted"/>
<dbReference type="SUPFAM" id="SSF55961">
    <property type="entry name" value="Bet v1-like"/>
    <property type="match status" value="1"/>
</dbReference>
<gene>
    <name evidence="2" type="ORF">ACIKP9_13150</name>
</gene>
<evidence type="ECO:0000313" key="3">
    <source>
        <dbReference type="Proteomes" id="UP001617669"/>
    </source>
</evidence>
<reference evidence="2 3" key="1">
    <citation type="submission" date="2024-11" db="EMBL/GenBank/DDBJ databases">
        <authorList>
            <person name="Kaparullina E.N."/>
            <person name="Delegan Y.A."/>
            <person name="Doronina N.V."/>
        </authorList>
    </citation>
    <scope>NUCLEOTIDE SEQUENCE [LARGE SCALE GENOMIC DNA]</scope>
    <source>
        <strain evidence="2 3">7sh_L</strain>
    </source>
</reference>
<keyword evidence="1" id="KW-0732">Signal</keyword>
<accession>A0ABW8GQM1</accession>
<organism evidence="2 3">
    <name type="scientific">Methylobacillus methanolivorans</name>
    <dbReference type="NCBI Taxonomy" id="1848927"/>
    <lineage>
        <taxon>Bacteria</taxon>
        <taxon>Pseudomonadati</taxon>
        <taxon>Pseudomonadota</taxon>
        <taxon>Betaproteobacteria</taxon>
        <taxon>Nitrosomonadales</taxon>
        <taxon>Methylophilaceae</taxon>
        <taxon>Methylobacillus</taxon>
    </lineage>
</organism>
<dbReference type="InterPro" id="IPR019587">
    <property type="entry name" value="Polyketide_cyclase/dehydratase"/>
</dbReference>
<dbReference type="PANTHER" id="PTHR39332:SF7">
    <property type="entry name" value="SRPBCC FAMILY PROTEIN"/>
    <property type="match status" value="1"/>
</dbReference>
<dbReference type="Pfam" id="PF10604">
    <property type="entry name" value="Polyketide_cyc2"/>
    <property type="match status" value="1"/>
</dbReference>
<dbReference type="CDD" id="cd07821">
    <property type="entry name" value="PYR_PYL_RCAR_like"/>
    <property type="match status" value="1"/>
</dbReference>
<sequence>MKKILALLAIGLLPLTAAAHGPAPQKVEKTIIIDASPDKVWALVKDFGNMQKWHPAVESTKLDKRKDESGEEQTVRLLTLKGGGTILENLKSIDEDSKQLKYGIIEGVLPVADYYSTITVKAADGGKTEVKWMGRFYRVYKLNPPIPPGQDDKSALDAVNGVYDAGLANLKKVAEGK</sequence>
<feature type="signal peptide" evidence="1">
    <location>
        <begin position="1"/>
        <end position="19"/>
    </location>
</feature>
<keyword evidence="3" id="KW-1185">Reference proteome</keyword>